<dbReference type="Proteomes" id="UP000317940">
    <property type="component" value="Unassembled WGS sequence"/>
</dbReference>
<feature type="domain" description="DUF1266" evidence="1">
    <location>
        <begin position="194"/>
        <end position="385"/>
    </location>
</feature>
<evidence type="ECO:0000313" key="2">
    <source>
        <dbReference type="EMBL" id="TWG00865.1"/>
    </source>
</evidence>
<dbReference type="InterPro" id="IPR009677">
    <property type="entry name" value="DUF1266"/>
</dbReference>
<protein>
    <submittedName>
        <fullName evidence="2">Uncharacterized protein DUF1266</fullName>
    </submittedName>
</protein>
<keyword evidence="3" id="KW-1185">Reference proteome</keyword>
<organism evidence="2 3">
    <name type="scientific">Kitasatospora viridis</name>
    <dbReference type="NCBI Taxonomy" id="281105"/>
    <lineage>
        <taxon>Bacteria</taxon>
        <taxon>Bacillati</taxon>
        <taxon>Actinomycetota</taxon>
        <taxon>Actinomycetes</taxon>
        <taxon>Kitasatosporales</taxon>
        <taxon>Streptomycetaceae</taxon>
        <taxon>Kitasatospora</taxon>
    </lineage>
</organism>
<dbReference type="AlphaFoldDB" id="A0A561UNC2"/>
<evidence type="ECO:0000259" key="1">
    <source>
        <dbReference type="Pfam" id="PF06889"/>
    </source>
</evidence>
<accession>A0A561UNC2</accession>
<dbReference type="RefSeq" id="WP_145906901.1">
    <property type="nucleotide sequence ID" value="NZ_BAAAMZ010000003.1"/>
</dbReference>
<gene>
    <name evidence="2" type="ORF">FHX73_114745</name>
</gene>
<reference evidence="2 3" key="1">
    <citation type="submission" date="2019-06" db="EMBL/GenBank/DDBJ databases">
        <title>Sequencing the genomes of 1000 actinobacteria strains.</title>
        <authorList>
            <person name="Klenk H.-P."/>
        </authorList>
    </citation>
    <scope>NUCLEOTIDE SEQUENCE [LARGE SCALE GENOMIC DNA]</scope>
    <source>
        <strain evidence="2 3">DSM 44826</strain>
    </source>
</reference>
<sequence length="388" mass="43272">MDANGWIAPTDEEQRLFEAKRNDDLGSFLTVLAAADVFVPSRLDHADARLAGQQVRGTSLVKGKRWTRITLDVYTRGLLPAQRPDGVFYDQMMWPVLVPWVGRTSPDWTLVVNRGSRIETRLKVGEVMAWLKRNPDTVGTWQDLLGTVRTMRSEPLDGDLARALACGAQLAVMGARPWNTMGADRLDYEQTREMLRKWWSIETAEQWHAQVDSLLDADRLTSVDRVLALRLHYAGQSAPSADPTALTQAVLAWCRQQGSPDRARDELLDVAGLVGRCEGWLRRDGLLPHDGVIHTQAAWNLGRAVNMGFWGQASGFCDREGAERIIRQAGGACAQTYPNWFGLSAAYVLGRVLTMGRNAPEKVYQEALDAHTALVRSPSSPWRTLTLR</sequence>
<evidence type="ECO:0000313" key="3">
    <source>
        <dbReference type="Proteomes" id="UP000317940"/>
    </source>
</evidence>
<comment type="caution">
    <text evidence="2">The sequence shown here is derived from an EMBL/GenBank/DDBJ whole genome shotgun (WGS) entry which is preliminary data.</text>
</comment>
<name>A0A561UNC2_9ACTN</name>
<proteinExistence type="predicted"/>
<dbReference type="EMBL" id="VIWT01000001">
    <property type="protein sequence ID" value="TWG00865.1"/>
    <property type="molecule type" value="Genomic_DNA"/>
</dbReference>
<dbReference type="OrthoDB" id="4322331at2"/>
<dbReference type="Pfam" id="PF06889">
    <property type="entry name" value="DUF1266"/>
    <property type="match status" value="1"/>
</dbReference>